<evidence type="ECO:0000313" key="2">
    <source>
        <dbReference type="EMBL" id="MFD2027620.1"/>
    </source>
</evidence>
<dbReference type="Pfam" id="PF20199">
    <property type="entry name" value="RepSA"/>
    <property type="match status" value="1"/>
</dbReference>
<feature type="region of interest" description="Disordered" evidence="1">
    <location>
        <begin position="89"/>
        <end position="155"/>
    </location>
</feature>
<dbReference type="InterPro" id="IPR046828">
    <property type="entry name" value="RepSA"/>
</dbReference>
<dbReference type="EMBL" id="JBHUHF010000001">
    <property type="protein sequence ID" value="MFD2027620.1"/>
    <property type="molecule type" value="Genomic_DNA"/>
</dbReference>
<keyword evidence="3" id="KW-1185">Reference proteome</keyword>
<sequence>MVTFTSTLDSRPTGLGVDDAARQARELARSAAEANGVCTSPIVRAVHDRETGVSHLVPIPCGSTRESKCKGCADKARRLRMHQCREGWHRDVEPDLPPAPEKTPDEDDDEPENDGPAPDRAVRSTRRLPDVPDLPKQDMNPGTIGRTFTDPKTGQRFRPSMFLTLTLGSYGRIKPGTGVPTNPDRYDYRTAALDALMFSRVVDRFMQNLRRCAGYNVQYFAAVEPQRRLAPHLHAAIRGTIPRAIVKQVAAATYFAAWWPSCTDADVVYSDRAEPPVWDEDTLSYRDPHTGRALPTWKEATARLEDPAHVVRLGKQVDVKGLLGGTPDSDRAVRYLCKYLTKSIASTYAAPGDDSADDVPASDYDRHIDRLHAHVRVLPCGPSCANWLRYGVQPKNPTPGLQPGACLSPAHDRENLGLGGRRVLVSRGWSGKTLTQHRADRAAVVRQALEAAGIEHDDADRLSTTQETADGRARYVWREPEAGTYTYAAVITASLQEQLRRRGQYDAAKQALGASPPGPVDNRSATAATPAAPAA</sequence>
<feature type="compositionally biased region" description="Basic and acidic residues" evidence="1">
    <location>
        <begin position="127"/>
        <end position="136"/>
    </location>
</feature>
<name>A0ABW4VD85_9MICO</name>
<proteinExistence type="predicted"/>
<protein>
    <submittedName>
        <fullName evidence="2">Replication initiator</fullName>
    </submittedName>
</protein>
<reference evidence="3" key="1">
    <citation type="journal article" date="2019" name="Int. J. Syst. Evol. Microbiol.">
        <title>The Global Catalogue of Microorganisms (GCM) 10K type strain sequencing project: providing services to taxonomists for standard genome sequencing and annotation.</title>
        <authorList>
            <consortium name="The Broad Institute Genomics Platform"/>
            <consortium name="The Broad Institute Genome Sequencing Center for Infectious Disease"/>
            <person name="Wu L."/>
            <person name="Ma J."/>
        </authorList>
    </citation>
    <scope>NUCLEOTIDE SEQUENCE [LARGE SCALE GENOMIC DNA]</scope>
    <source>
        <strain evidence="3">CCM 7043</strain>
    </source>
</reference>
<organism evidence="2 3">
    <name type="scientific">Promicromonospora aerolata</name>
    <dbReference type="NCBI Taxonomy" id="195749"/>
    <lineage>
        <taxon>Bacteria</taxon>
        <taxon>Bacillati</taxon>
        <taxon>Actinomycetota</taxon>
        <taxon>Actinomycetes</taxon>
        <taxon>Micrococcales</taxon>
        <taxon>Promicromonosporaceae</taxon>
        <taxon>Promicromonospora</taxon>
    </lineage>
</organism>
<evidence type="ECO:0000256" key="1">
    <source>
        <dbReference type="SAM" id="MobiDB-lite"/>
    </source>
</evidence>
<dbReference type="RefSeq" id="WP_377199352.1">
    <property type="nucleotide sequence ID" value="NZ_JBHUHF010000001.1"/>
</dbReference>
<accession>A0ABW4VD85</accession>
<dbReference type="Proteomes" id="UP001597338">
    <property type="component" value="Unassembled WGS sequence"/>
</dbReference>
<feature type="compositionally biased region" description="Acidic residues" evidence="1">
    <location>
        <begin position="104"/>
        <end position="113"/>
    </location>
</feature>
<gene>
    <name evidence="2" type="ORF">ACFSL2_19115</name>
</gene>
<feature type="compositionally biased region" description="Low complexity" evidence="1">
    <location>
        <begin position="525"/>
        <end position="535"/>
    </location>
</feature>
<evidence type="ECO:0000313" key="3">
    <source>
        <dbReference type="Proteomes" id="UP001597338"/>
    </source>
</evidence>
<comment type="caution">
    <text evidence="2">The sequence shown here is derived from an EMBL/GenBank/DDBJ whole genome shotgun (WGS) entry which is preliminary data.</text>
</comment>
<feature type="region of interest" description="Disordered" evidence="1">
    <location>
        <begin position="510"/>
        <end position="535"/>
    </location>
</feature>